<accession>A0A4Q8QJ51</accession>
<organism evidence="1 2">
    <name type="scientific">Flagellimonas allohymeniacidonis</name>
    <dbReference type="NCBI Taxonomy" id="2517819"/>
    <lineage>
        <taxon>Bacteria</taxon>
        <taxon>Pseudomonadati</taxon>
        <taxon>Bacteroidota</taxon>
        <taxon>Flavobacteriia</taxon>
        <taxon>Flavobacteriales</taxon>
        <taxon>Flavobacteriaceae</taxon>
        <taxon>Flagellimonas</taxon>
    </lineage>
</organism>
<proteinExistence type="predicted"/>
<evidence type="ECO:0000313" key="2">
    <source>
        <dbReference type="Proteomes" id="UP000291981"/>
    </source>
</evidence>
<keyword evidence="2" id="KW-1185">Reference proteome</keyword>
<comment type="caution">
    <text evidence="1">The sequence shown here is derived from an EMBL/GenBank/DDBJ whole genome shotgun (WGS) entry which is preliminary data.</text>
</comment>
<dbReference type="EMBL" id="SGIU01000001">
    <property type="protein sequence ID" value="TAI48489.1"/>
    <property type="molecule type" value="Genomic_DNA"/>
</dbReference>
<dbReference type="Proteomes" id="UP000291981">
    <property type="component" value="Unassembled WGS sequence"/>
</dbReference>
<dbReference type="AlphaFoldDB" id="A0A4Q8QJ51"/>
<protein>
    <submittedName>
        <fullName evidence="1">Uncharacterized protein</fullName>
    </submittedName>
</protein>
<gene>
    <name evidence="1" type="ORF">EW142_01405</name>
</gene>
<dbReference type="RefSeq" id="WP_130608605.1">
    <property type="nucleotide sequence ID" value="NZ_SGIU01000001.1"/>
</dbReference>
<evidence type="ECO:0000313" key="1">
    <source>
        <dbReference type="EMBL" id="TAI48489.1"/>
    </source>
</evidence>
<sequence length="64" mass="6987">MKNTERTTATARLRLVVRTRASKNTTTAAMSWFFGFQYIYDATGVKLKKTAGSSVTGWSPPAGV</sequence>
<name>A0A4Q8QJ51_9FLAO</name>
<reference evidence="1 2" key="1">
    <citation type="submission" date="2019-02" db="EMBL/GenBank/DDBJ databases">
        <title>Draft genome sequence of Muricauda sp. 176CP4-71.</title>
        <authorList>
            <person name="Park J.-S."/>
        </authorList>
    </citation>
    <scope>NUCLEOTIDE SEQUENCE [LARGE SCALE GENOMIC DNA]</scope>
    <source>
        <strain evidence="1 2">176CP4-71</strain>
    </source>
</reference>